<keyword evidence="6 8" id="KW-0539">Nucleus</keyword>
<evidence type="ECO:0000256" key="10">
    <source>
        <dbReference type="SAM" id="MobiDB-lite"/>
    </source>
</evidence>
<keyword evidence="3" id="KW-0132">Cell division</keyword>
<dbReference type="GO" id="GO:0005634">
    <property type="term" value="C:nucleus"/>
    <property type="evidence" value="ECO:0007669"/>
    <property type="project" value="UniProtKB-SubCell"/>
</dbReference>
<dbReference type="EMBL" id="SIDB01000004">
    <property type="protein sequence ID" value="KAI3433641.1"/>
    <property type="molecule type" value="Genomic_DNA"/>
</dbReference>
<evidence type="ECO:0000313" key="13">
    <source>
        <dbReference type="Proteomes" id="UP001055712"/>
    </source>
</evidence>
<dbReference type="GO" id="GO:0005694">
    <property type="term" value="C:chromosome"/>
    <property type="evidence" value="ECO:0007669"/>
    <property type="project" value="InterPro"/>
</dbReference>
<feature type="domain" description="SMC hinge" evidence="11">
    <location>
        <begin position="522"/>
        <end position="636"/>
    </location>
</feature>
<dbReference type="SUPFAM" id="SSF52540">
    <property type="entry name" value="P-loop containing nucleoside triphosphate hydrolases"/>
    <property type="match status" value="1"/>
</dbReference>
<dbReference type="Proteomes" id="UP001055712">
    <property type="component" value="Unassembled WGS sequence"/>
</dbReference>
<dbReference type="PANTHER" id="PTHR43977">
    <property type="entry name" value="STRUCTURAL MAINTENANCE OF CHROMOSOMES PROTEIN 3"/>
    <property type="match status" value="1"/>
</dbReference>
<feature type="compositionally biased region" description="Acidic residues" evidence="10">
    <location>
        <begin position="1244"/>
        <end position="1262"/>
    </location>
</feature>
<evidence type="ECO:0000256" key="3">
    <source>
        <dbReference type="ARBA" id="ARBA00022618"/>
    </source>
</evidence>
<feature type="coiled-coil region" evidence="9">
    <location>
        <begin position="796"/>
        <end position="974"/>
    </location>
</feature>
<dbReference type="PIRSF" id="PIRSF005719">
    <property type="entry name" value="SMC"/>
    <property type="match status" value="1"/>
</dbReference>
<dbReference type="Gene3D" id="1.20.1060.20">
    <property type="match status" value="1"/>
</dbReference>
<organism evidence="12 13">
    <name type="scientific">Chlorella vulgaris</name>
    <name type="common">Green alga</name>
    <dbReference type="NCBI Taxonomy" id="3077"/>
    <lineage>
        <taxon>Eukaryota</taxon>
        <taxon>Viridiplantae</taxon>
        <taxon>Chlorophyta</taxon>
        <taxon>core chlorophytes</taxon>
        <taxon>Trebouxiophyceae</taxon>
        <taxon>Chlorellales</taxon>
        <taxon>Chlorellaceae</taxon>
        <taxon>Chlorella clade</taxon>
        <taxon>Chlorella</taxon>
    </lineage>
</organism>
<dbReference type="SMART" id="SM00968">
    <property type="entry name" value="SMC_hinge"/>
    <property type="match status" value="1"/>
</dbReference>
<dbReference type="Gene3D" id="3.40.50.300">
    <property type="entry name" value="P-loop containing nucleotide triphosphate hydrolases"/>
    <property type="match status" value="2"/>
</dbReference>
<dbReference type="InterPro" id="IPR036277">
    <property type="entry name" value="SMC_hinge_sf"/>
</dbReference>
<dbReference type="GO" id="GO:0051301">
    <property type="term" value="P:cell division"/>
    <property type="evidence" value="ECO:0007669"/>
    <property type="project" value="UniProtKB-KW"/>
</dbReference>
<dbReference type="CDD" id="cd03272">
    <property type="entry name" value="ABC_SMC3_euk"/>
    <property type="match status" value="1"/>
</dbReference>
<protein>
    <recommendedName>
        <fullName evidence="8">Structural maintenance of chromosomes protein</fullName>
    </recommendedName>
</protein>
<gene>
    <name evidence="12" type="ORF">D9Q98_003450</name>
</gene>
<dbReference type="InterPro" id="IPR010935">
    <property type="entry name" value="SMC_hinge"/>
</dbReference>
<dbReference type="InterPro" id="IPR003395">
    <property type="entry name" value="RecF/RecN/SMC_N"/>
</dbReference>
<evidence type="ECO:0000256" key="1">
    <source>
        <dbReference type="ARBA" id="ARBA00004123"/>
    </source>
</evidence>
<dbReference type="GO" id="GO:0016887">
    <property type="term" value="F:ATP hydrolysis activity"/>
    <property type="evidence" value="ECO:0007669"/>
    <property type="project" value="InterPro"/>
</dbReference>
<dbReference type="FunFam" id="3.40.50.300:FF:000424">
    <property type="entry name" value="Structural maintenance of chromosomes 3"/>
    <property type="match status" value="1"/>
</dbReference>
<evidence type="ECO:0000256" key="8">
    <source>
        <dbReference type="PIRNR" id="PIRNR005719"/>
    </source>
</evidence>
<dbReference type="Gene3D" id="3.30.70.1620">
    <property type="match status" value="1"/>
</dbReference>
<keyword evidence="7" id="KW-0131">Cell cycle</keyword>
<keyword evidence="4" id="KW-0498">Mitosis</keyword>
<comment type="caution">
    <text evidence="12">The sequence shown here is derived from an EMBL/GenBank/DDBJ whole genome shotgun (WGS) entry which is preliminary data.</text>
</comment>
<name>A0A9D4TSN0_CHLVU</name>
<dbReference type="Pfam" id="PF02463">
    <property type="entry name" value="SMC_N"/>
    <property type="match status" value="1"/>
</dbReference>
<feature type="coiled-coil region" evidence="9">
    <location>
        <begin position="1208"/>
        <end position="1235"/>
    </location>
</feature>
<dbReference type="Pfam" id="PF06470">
    <property type="entry name" value="SMC_hinge"/>
    <property type="match status" value="1"/>
</dbReference>
<evidence type="ECO:0000256" key="4">
    <source>
        <dbReference type="ARBA" id="ARBA00022776"/>
    </source>
</evidence>
<keyword evidence="13" id="KW-1185">Reference proteome</keyword>
<proteinExistence type="inferred from homology"/>
<keyword evidence="5 9" id="KW-0175">Coiled coil</keyword>
<feature type="compositionally biased region" description="Gly residues" evidence="10">
    <location>
        <begin position="1070"/>
        <end position="1080"/>
    </location>
</feature>
<evidence type="ECO:0000256" key="6">
    <source>
        <dbReference type="ARBA" id="ARBA00023242"/>
    </source>
</evidence>
<evidence type="ECO:0000313" key="12">
    <source>
        <dbReference type="EMBL" id="KAI3433641.1"/>
    </source>
</evidence>
<feature type="region of interest" description="Disordered" evidence="10">
    <location>
        <begin position="1053"/>
        <end position="1080"/>
    </location>
</feature>
<evidence type="ECO:0000256" key="9">
    <source>
        <dbReference type="SAM" id="Coils"/>
    </source>
</evidence>
<dbReference type="AlphaFoldDB" id="A0A9D4TSN0"/>
<feature type="region of interest" description="Disordered" evidence="10">
    <location>
        <begin position="1236"/>
        <end position="1262"/>
    </location>
</feature>
<dbReference type="GO" id="GO:0051276">
    <property type="term" value="P:chromosome organization"/>
    <property type="evidence" value="ECO:0007669"/>
    <property type="project" value="InterPro"/>
</dbReference>
<dbReference type="Gene3D" id="1.10.287.1490">
    <property type="match status" value="1"/>
</dbReference>
<dbReference type="InterPro" id="IPR024704">
    <property type="entry name" value="SMC"/>
</dbReference>
<evidence type="ECO:0000256" key="5">
    <source>
        <dbReference type="ARBA" id="ARBA00023054"/>
    </source>
</evidence>
<comment type="subcellular location">
    <subcellularLocation>
        <location evidence="1 8">Nucleus</location>
    </subcellularLocation>
</comment>
<dbReference type="InterPro" id="IPR041741">
    <property type="entry name" value="SMC3_ABC_euk"/>
</dbReference>
<dbReference type="GO" id="GO:0005524">
    <property type="term" value="F:ATP binding"/>
    <property type="evidence" value="ECO:0007669"/>
    <property type="project" value="InterPro"/>
</dbReference>
<reference evidence="12" key="1">
    <citation type="journal article" date="2019" name="Plant J.">
        <title>Chlorella vulgaris genome assembly and annotation reveals the molecular basis for metabolic acclimation to high light conditions.</title>
        <authorList>
            <person name="Cecchin M."/>
            <person name="Marcolungo L."/>
            <person name="Rossato M."/>
            <person name="Girolomoni L."/>
            <person name="Cosentino E."/>
            <person name="Cuine S."/>
            <person name="Li-Beisson Y."/>
            <person name="Delledonne M."/>
            <person name="Ballottari M."/>
        </authorList>
    </citation>
    <scope>NUCLEOTIDE SEQUENCE</scope>
    <source>
        <strain evidence="12">211/11P</strain>
    </source>
</reference>
<sequence length="1262" mass="141510">MFIKQVVIEGFKSYKDQTVLEPFSNRINCVVGANGSGKSNFFHAIRFVLDDLFSSLSTEDRRALLHESVGHHVLSAYVEVVFDNSDNRLPTDRGEVRLRRSIGMKKDEYHLDKKHVTKKEVANLLETAGFSRANPYYVVQQGKIAQMANMKDEQRLELLKELGGTRVYEDRRKESFRVMEECQSKRTHIQDLIGQLDEKLAELEQERAELAQYQGHDRQRRCLEYTVYDKELTKIKGEVEKLEEEKAAASDKQSRVIDELREAQGRLKGLERDLKNLGSQQKSLAAQKQDLAGEKERVQRRKASAELDVADLEDKLESNEATKEGCQQELARLEQLIAAKEAELEGVARQLREAAQQQAQLSGELQQKERRLQALYDKQGRSAQFNSKQERDEWVRREVEQLQGTVTQKEENRRGAQQQLAAAQAEVEEVTAKVAEAREMLGEREEGAKRALAQREELAGQRSELQNQQRDLFQREADLSNEKRQLSEQLHGREKVLEGLGRDLSRGLNNVKRLTQELGLEAKVFGTLIELFDCRKELYTATEVVANNSLFHVVVEDDEVALRLTAELNRGKCGRVSFMPLNRLKPPVVQYPDQYGSDVVPLLKRLKYDAKFEPAFRQVFGKTLVCRNLDIAAKVARETDLSCVTMEGDQVERRGTFRGGYHDSNRSKIQAMKEIKDLRGKLSDNSREGRKVAKSLLDVQQRIPQVTAELQKLEARHGAAADGSAPLRAELRQLEARGAAAAKKAAERRQLLETIEGELASLQARIQETEAEIGTDLLGQLSAAEQAEARQLQPLVARLQEDLQAAAAKQAEVEVSAQALEAELAANLGEQRRDLQDRLAAASGTVEAATLEARRRELQQAQESVAAVAQREREVEGELETAQRQAKELAAQRDALKSTAQAEDQAMQDEQRTLQTLNDRLAMQRLKKADLEKRIRELGSLPDDAFEKYRGHGLKRLQQELAQVNAELKKFGHINRKALDQYVMFTEQRDALYRRKEENDRGDEKIRQLIETLDMRKDEAIERTFKGVAKQFREIFAELVHGGRGELVMQKRLPGAGAGGDEGENDDPEGGGAAAAAGGGSKHSALEKYSGVKVKVSFGGGETMSMKQLSGGQKTLVALALIFAIQGCDPAPFYLFDEIDAALDPQYRTAVSKMLARQANSDREPSQFIVTTFHPQIVDVADKIYGVSHTNRLSRIDVINRSDAITFLQTEERRAQEAQQRAAQAEAAAAAAKRKGKAALLAPAEDEELLGEGGEGDAMDTR</sequence>
<dbReference type="SUPFAM" id="SSF75553">
    <property type="entry name" value="Smc hinge domain"/>
    <property type="match status" value="1"/>
</dbReference>
<accession>A0A9D4TSN0</accession>
<feature type="coiled-coil region" evidence="9">
    <location>
        <begin position="186"/>
        <end position="482"/>
    </location>
</feature>
<dbReference type="OrthoDB" id="431497at2759"/>
<evidence type="ECO:0000259" key="11">
    <source>
        <dbReference type="SMART" id="SM00968"/>
    </source>
</evidence>
<evidence type="ECO:0000256" key="7">
    <source>
        <dbReference type="ARBA" id="ARBA00023306"/>
    </source>
</evidence>
<reference evidence="12" key="2">
    <citation type="submission" date="2020-11" db="EMBL/GenBank/DDBJ databases">
        <authorList>
            <person name="Cecchin M."/>
            <person name="Marcolungo L."/>
            <person name="Rossato M."/>
            <person name="Girolomoni L."/>
            <person name="Cosentino E."/>
            <person name="Cuine S."/>
            <person name="Li-Beisson Y."/>
            <person name="Delledonne M."/>
            <person name="Ballottari M."/>
        </authorList>
    </citation>
    <scope>NUCLEOTIDE SEQUENCE</scope>
    <source>
        <strain evidence="12">211/11P</strain>
        <tissue evidence="12">Whole cell</tissue>
    </source>
</reference>
<dbReference type="InterPro" id="IPR027417">
    <property type="entry name" value="P-loop_NTPase"/>
</dbReference>
<comment type="similarity">
    <text evidence="2">Belongs to the SMC family. SMC3 subfamily.</text>
</comment>
<feature type="coiled-coil region" evidence="9">
    <location>
        <begin position="745"/>
        <end position="772"/>
    </location>
</feature>
<evidence type="ECO:0000256" key="2">
    <source>
        <dbReference type="ARBA" id="ARBA00005917"/>
    </source>
</evidence>